<feature type="region of interest" description="Disordered" evidence="1">
    <location>
        <begin position="1"/>
        <end position="22"/>
    </location>
</feature>
<keyword evidence="3" id="KW-1185">Reference proteome</keyword>
<dbReference type="SUPFAM" id="SSF53474">
    <property type="entry name" value="alpha/beta-Hydrolases"/>
    <property type="match status" value="1"/>
</dbReference>
<proteinExistence type="predicted"/>
<dbReference type="PANTHER" id="PTHR48182:SF3">
    <property type="entry name" value="DUF676 DOMAIN-CONTAINING PROTEIN"/>
    <property type="match status" value="1"/>
</dbReference>
<name>A0A0M9EUW3_FUSLA</name>
<sequence>MEAAISFTSTRPKKTTNPRNRRHIDILYDPEDDPNDPKRATVDIVAVHSLDGLGSNIDGTWTWRSGQPEESVYWLQDSNMLRYKIPTARIMTFNYDSIWISNAPETRVELYGEDLIRSLHNFRQNKQRPIVFVAHGFGGLVVQEVVADASACVSGDERLQLQADHDGLNKYSGPEDRSYLSVSAAIVKMCKNAATVINRQNNGDEPPSTGLWVVPFGNYEGVVGHQGFLDGHLERKPSGSMENTCHETAIEGLSGVNKAKIAFDPKS</sequence>
<comment type="caution">
    <text evidence="2">The sequence shown here is derived from an EMBL/GenBank/DDBJ whole genome shotgun (WGS) entry which is preliminary data.</text>
</comment>
<evidence type="ECO:0000256" key="1">
    <source>
        <dbReference type="SAM" id="MobiDB-lite"/>
    </source>
</evidence>
<feature type="compositionally biased region" description="Basic residues" evidence="1">
    <location>
        <begin position="11"/>
        <end position="22"/>
    </location>
</feature>
<gene>
    <name evidence="2" type="ORF">FLAG1_06707</name>
</gene>
<organism evidence="2 3">
    <name type="scientific">Fusarium langsethiae</name>
    <dbReference type="NCBI Taxonomy" id="179993"/>
    <lineage>
        <taxon>Eukaryota</taxon>
        <taxon>Fungi</taxon>
        <taxon>Dikarya</taxon>
        <taxon>Ascomycota</taxon>
        <taxon>Pezizomycotina</taxon>
        <taxon>Sordariomycetes</taxon>
        <taxon>Hypocreomycetidae</taxon>
        <taxon>Hypocreales</taxon>
        <taxon>Nectriaceae</taxon>
        <taxon>Fusarium</taxon>
    </lineage>
</organism>
<feature type="compositionally biased region" description="Polar residues" evidence="1">
    <location>
        <begin position="1"/>
        <end position="10"/>
    </location>
</feature>
<evidence type="ECO:0000313" key="3">
    <source>
        <dbReference type="Proteomes" id="UP000037904"/>
    </source>
</evidence>
<dbReference type="Proteomes" id="UP000037904">
    <property type="component" value="Unassembled WGS sequence"/>
</dbReference>
<protein>
    <submittedName>
        <fullName evidence="2">Vegetative incompatibility protein het-e-1</fullName>
    </submittedName>
</protein>
<dbReference type="AlphaFoldDB" id="A0A0M9EUW3"/>
<dbReference type="PANTHER" id="PTHR48182">
    <property type="entry name" value="PROTEIN SERAC1"/>
    <property type="match status" value="1"/>
</dbReference>
<accession>A0A0M9EUW3</accession>
<evidence type="ECO:0000313" key="2">
    <source>
        <dbReference type="EMBL" id="KPA40408.1"/>
    </source>
</evidence>
<dbReference type="InterPro" id="IPR029058">
    <property type="entry name" value="AB_hydrolase_fold"/>
</dbReference>
<dbReference type="InterPro" id="IPR052374">
    <property type="entry name" value="SERAC1"/>
</dbReference>
<reference evidence="2 3" key="1">
    <citation type="submission" date="2015-04" db="EMBL/GenBank/DDBJ databases">
        <title>The draft genome sequence of Fusarium langsethiae, a T-2/HT-2 mycotoxin producer.</title>
        <authorList>
            <person name="Lysoe E."/>
            <person name="Divon H.H."/>
            <person name="Terzi V."/>
            <person name="Orru L."/>
            <person name="Lamontanara A."/>
            <person name="Kolseth A.-K."/>
            <person name="Frandsen R.J."/>
            <person name="Nielsen K."/>
            <person name="Thrane U."/>
        </authorList>
    </citation>
    <scope>NUCLEOTIDE SEQUENCE [LARGE SCALE GENOMIC DNA]</scope>
    <source>
        <strain evidence="2 3">Fl201059</strain>
    </source>
</reference>
<dbReference type="EMBL" id="JXCE01000137">
    <property type="protein sequence ID" value="KPA40408.1"/>
    <property type="molecule type" value="Genomic_DNA"/>
</dbReference>